<evidence type="ECO:0000256" key="1">
    <source>
        <dbReference type="ARBA" id="ARBA00009919"/>
    </source>
</evidence>
<dbReference type="Proteomes" id="UP000322699">
    <property type="component" value="Unassembled WGS sequence"/>
</dbReference>
<keyword evidence="3" id="KW-0808">Transferase</keyword>
<gene>
    <name evidence="3" type="primary">moeB</name>
    <name evidence="3" type="ORF">LF1_40470</name>
</gene>
<name>A0A5B1CJY8_9BACT</name>
<dbReference type="InterPro" id="IPR035985">
    <property type="entry name" value="Ubiquitin-activating_enz"/>
</dbReference>
<sequence>MKDSSDNRYARQIRFDPIGADGQKLISEATVSLLGCGALGTVAAEILARSGVGRLRIIDRDVVEWSNLQRQALFDENDAKAGRSKSAAAAERIAEINSEIHVEPMVADVTASNIESLLAGSDLVIDATDNFSIRFLLNDWSLKHETAWVHGGCIGASGQVRLFDGKGKPCFRCLVPSPPPAGSVATCDTAGVVGPATHLIASLQATEAIKWISGNRNHVRSKVLSIDLWDNRIREIDIPESLSKNCPACGQREYEFLSGEMSSVDDGTTVLCGRDAVQITATSGENNHSIDLELIADRWAKIGPIQRTAFFVRMQLDEPEAERITLFRDGRVIVDGTEDPAIARIIRDRYLG</sequence>
<comment type="similarity">
    <text evidence="1">Belongs to the HesA/MoeB/ThiF family.</text>
</comment>
<dbReference type="PANTHER" id="PTHR10953">
    <property type="entry name" value="UBIQUITIN-ACTIVATING ENZYME E1"/>
    <property type="match status" value="1"/>
</dbReference>
<dbReference type="PANTHER" id="PTHR10953:SF102">
    <property type="entry name" value="ADENYLYLTRANSFERASE AND SULFURTRANSFERASE MOCS3"/>
    <property type="match status" value="1"/>
</dbReference>
<dbReference type="InterPro" id="IPR045886">
    <property type="entry name" value="ThiF/MoeB/HesA"/>
</dbReference>
<evidence type="ECO:0000313" key="4">
    <source>
        <dbReference type="Proteomes" id="UP000322699"/>
    </source>
</evidence>
<accession>A0A5B1CJY8</accession>
<dbReference type="RefSeq" id="WP_068265067.1">
    <property type="nucleotide sequence ID" value="NZ_LWSK01000075.1"/>
</dbReference>
<dbReference type="GO" id="GO:0004792">
    <property type="term" value="F:thiosulfate-cyanide sulfurtransferase activity"/>
    <property type="evidence" value="ECO:0007669"/>
    <property type="project" value="TreeGrafter"/>
</dbReference>
<dbReference type="GO" id="GO:0061605">
    <property type="term" value="F:molybdopterin-synthase adenylyltransferase activity"/>
    <property type="evidence" value="ECO:0007669"/>
    <property type="project" value="UniProtKB-EC"/>
</dbReference>
<organism evidence="3 4">
    <name type="scientific">Rubripirellula obstinata</name>
    <dbReference type="NCBI Taxonomy" id="406547"/>
    <lineage>
        <taxon>Bacteria</taxon>
        <taxon>Pseudomonadati</taxon>
        <taxon>Planctomycetota</taxon>
        <taxon>Planctomycetia</taxon>
        <taxon>Pirellulales</taxon>
        <taxon>Pirellulaceae</taxon>
        <taxon>Rubripirellula</taxon>
    </lineage>
</organism>
<dbReference type="GO" id="GO:0005829">
    <property type="term" value="C:cytosol"/>
    <property type="evidence" value="ECO:0007669"/>
    <property type="project" value="TreeGrafter"/>
</dbReference>
<dbReference type="AlphaFoldDB" id="A0A5B1CJY8"/>
<dbReference type="CDD" id="cd00757">
    <property type="entry name" value="ThiF_MoeB_HesA_family"/>
    <property type="match status" value="1"/>
</dbReference>
<keyword evidence="4" id="KW-1185">Reference proteome</keyword>
<reference evidence="3 4" key="1">
    <citation type="submission" date="2019-08" db="EMBL/GenBank/DDBJ databases">
        <title>Deep-cultivation of Planctomycetes and their phenomic and genomic characterization uncovers novel biology.</title>
        <authorList>
            <person name="Wiegand S."/>
            <person name="Jogler M."/>
            <person name="Boedeker C."/>
            <person name="Pinto D."/>
            <person name="Vollmers J."/>
            <person name="Rivas-Marin E."/>
            <person name="Kohn T."/>
            <person name="Peeters S.H."/>
            <person name="Heuer A."/>
            <person name="Rast P."/>
            <person name="Oberbeckmann S."/>
            <person name="Bunk B."/>
            <person name="Jeske O."/>
            <person name="Meyerdierks A."/>
            <person name="Storesund J.E."/>
            <person name="Kallscheuer N."/>
            <person name="Luecker S."/>
            <person name="Lage O.M."/>
            <person name="Pohl T."/>
            <person name="Merkel B.J."/>
            <person name="Hornburger P."/>
            <person name="Mueller R.-W."/>
            <person name="Bruemmer F."/>
            <person name="Labrenz M."/>
            <person name="Spormann A.M."/>
            <person name="Op Den Camp H."/>
            <person name="Overmann J."/>
            <person name="Amann R."/>
            <person name="Jetten M.S.M."/>
            <person name="Mascher T."/>
            <person name="Medema M.H."/>
            <person name="Devos D.P."/>
            <person name="Kaster A.-K."/>
            <person name="Ovreas L."/>
            <person name="Rohde M."/>
            <person name="Galperin M.Y."/>
            <person name="Jogler C."/>
        </authorList>
    </citation>
    <scope>NUCLEOTIDE SEQUENCE [LARGE SCALE GENOMIC DNA]</scope>
    <source>
        <strain evidence="3 4">LF1</strain>
    </source>
</reference>
<evidence type="ECO:0000313" key="3">
    <source>
        <dbReference type="EMBL" id="KAA1261497.1"/>
    </source>
</evidence>
<dbReference type="OrthoDB" id="9804286at2"/>
<dbReference type="InterPro" id="IPR000594">
    <property type="entry name" value="ThiF_NAD_FAD-bd"/>
</dbReference>
<dbReference type="FunFam" id="3.40.50.720:FF:000080">
    <property type="entry name" value="Thiazole biosynthesis adenylyltransferase ThiF"/>
    <property type="match status" value="1"/>
</dbReference>
<comment type="caution">
    <text evidence="3">The sequence shown here is derived from an EMBL/GenBank/DDBJ whole genome shotgun (WGS) entry which is preliminary data.</text>
</comment>
<feature type="domain" description="THIF-type NAD/FAD binding fold" evidence="2">
    <location>
        <begin position="9"/>
        <end position="247"/>
    </location>
</feature>
<dbReference type="EC" id="2.7.7.80" evidence="3"/>
<evidence type="ECO:0000259" key="2">
    <source>
        <dbReference type="Pfam" id="PF00899"/>
    </source>
</evidence>
<dbReference type="Pfam" id="PF00899">
    <property type="entry name" value="ThiF"/>
    <property type="match status" value="1"/>
</dbReference>
<dbReference type="GO" id="GO:0008146">
    <property type="term" value="F:sulfotransferase activity"/>
    <property type="evidence" value="ECO:0007669"/>
    <property type="project" value="TreeGrafter"/>
</dbReference>
<protein>
    <submittedName>
        <fullName evidence="3">Molybdopterin-synthase adenylyltransferase</fullName>
        <ecNumber evidence="3">2.7.7.80</ecNumber>
    </submittedName>
</protein>
<dbReference type="EMBL" id="VRLW01000001">
    <property type="protein sequence ID" value="KAA1261497.1"/>
    <property type="molecule type" value="Genomic_DNA"/>
</dbReference>
<dbReference type="Gene3D" id="3.40.50.720">
    <property type="entry name" value="NAD(P)-binding Rossmann-like Domain"/>
    <property type="match status" value="1"/>
</dbReference>
<dbReference type="SUPFAM" id="SSF69572">
    <property type="entry name" value="Activating enzymes of the ubiquitin-like proteins"/>
    <property type="match status" value="1"/>
</dbReference>
<keyword evidence="3" id="KW-0548">Nucleotidyltransferase</keyword>
<proteinExistence type="inferred from homology"/>
<dbReference type="GO" id="GO:0008641">
    <property type="term" value="F:ubiquitin-like modifier activating enzyme activity"/>
    <property type="evidence" value="ECO:0007669"/>
    <property type="project" value="InterPro"/>
</dbReference>